<reference evidence="4 5" key="1">
    <citation type="journal article" date="2015" name="Genome Biol. Evol.">
        <title>Comparative Genomics of a Bacterivorous Green Alga Reveals Evolutionary Causalities and Consequences of Phago-Mixotrophic Mode of Nutrition.</title>
        <authorList>
            <person name="Burns J.A."/>
            <person name="Paasch A."/>
            <person name="Narechania A."/>
            <person name="Kim E."/>
        </authorList>
    </citation>
    <scope>NUCLEOTIDE SEQUENCE [LARGE SCALE GENOMIC DNA]</scope>
    <source>
        <strain evidence="4 5">PLY_AMNH</strain>
    </source>
</reference>
<protein>
    <recommendedName>
        <fullName evidence="1">tRNA:m(4)X modification enzyme TRM13</fullName>
        <ecNumber evidence="1">2.1.1.225</ecNumber>
    </recommendedName>
</protein>
<dbReference type="EMBL" id="LGRX02025361">
    <property type="protein sequence ID" value="KAK3252523.1"/>
    <property type="molecule type" value="Genomic_DNA"/>
</dbReference>
<evidence type="ECO:0000313" key="4">
    <source>
        <dbReference type="EMBL" id="KAK3252523.1"/>
    </source>
</evidence>
<evidence type="ECO:0000256" key="2">
    <source>
        <dbReference type="SAM" id="MobiDB-lite"/>
    </source>
</evidence>
<comment type="catalytic activity">
    <reaction evidence="1">
        <text>adenosine(4) in tRNA(His) + S-adenosyl-L-methionine = 2'-O-methyladenosine(4) in tRNA(His) + S-adenosyl-L-homocysteine + H(+)</text>
        <dbReference type="Rhea" id="RHEA:43196"/>
        <dbReference type="Rhea" id="RHEA-COMP:10401"/>
        <dbReference type="Rhea" id="RHEA-COMP:10402"/>
        <dbReference type="ChEBI" id="CHEBI:15378"/>
        <dbReference type="ChEBI" id="CHEBI:57856"/>
        <dbReference type="ChEBI" id="CHEBI:59789"/>
        <dbReference type="ChEBI" id="CHEBI:74411"/>
        <dbReference type="ChEBI" id="CHEBI:74477"/>
        <dbReference type="EC" id="2.1.1.225"/>
    </reaction>
</comment>
<proteinExistence type="inferred from homology"/>
<evidence type="ECO:0000256" key="1">
    <source>
        <dbReference type="RuleBase" id="RU367103"/>
    </source>
</evidence>
<dbReference type="InterPro" id="IPR007871">
    <property type="entry name" value="Methyltransferase_TRM13"/>
</dbReference>
<dbReference type="PANTHER" id="PTHR12998">
    <property type="entry name" value="TRNA:M(4)X MODIFICATION ENZYME TRM13 HOMOLOG"/>
    <property type="match status" value="1"/>
</dbReference>
<comment type="catalytic activity">
    <reaction evidence="1">
        <text>cytidine(4) in tRNA(Pro) + S-adenosyl-L-methionine = 2'-O-methylcytidine(4) in tRNA(Pro) + S-adenosyl-L-homocysteine + H(+)</text>
        <dbReference type="Rhea" id="RHEA:32767"/>
        <dbReference type="Rhea" id="RHEA-COMP:10397"/>
        <dbReference type="Rhea" id="RHEA-COMP:10398"/>
        <dbReference type="ChEBI" id="CHEBI:15378"/>
        <dbReference type="ChEBI" id="CHEBI:57856"/>
        <dbReference type="ChEBI" id="CHEBI:59789"/>
        <dbReference type="ChEBI" id="CHEBI:74495"/>
        <dbReference type="ChEBI" id="CHEBI:82748"/>
        <dbReference type="EC" id="2.1.1.225"/>
    </reaction>
</comment>
<keyword evidence="1" id="KW-0863">Zinc-finger</keyword>
<name>A0AAE0CCG0_9CHLO</name>
<dbReference type="EC" id="2.1.1.225" evidence="1"/>
<sequence>MKASRIEAHLRRCPILAERNALLACDYCSPAVNTGAGETELDAELEEAEPFDEWKFAARVLRAHAAAGAIAACVAAGAGGADGDRTSADPPGDETGAAASALGGGRTGKARHQEQRDAIAARMVSMGLLNQGHTLVEYGAGNGELALTIMLRAEAEVSGETAAEVKGEKAAGAKAQLGSVCLVDSAKSPAKNADGRLRGLLAGSSPALAPPARITGWRPKNGGGAGGSGGGGGTGGDIGGACFARVRMGLEDLELAKLAERIAPGRHTLLVAKHLCGAATDYALRSAVALRAAGAPPAAVLIGTCCHHRCDFRAYPNRPFLCRLGFVHRADFEALCRVSSWSSVSTAATSERAYVGACAKALLDEGRAEYLRAHGFQATLSRYVNVSVSPENMLLTATAVVTAGMPAAQ</sequence>
<comment type="function">
    <text evidence="1">tRNA methylase which 2'-O-methylates cytidine(4) in tRNA(Pro) and tRNA(Gly)(GCC), and adenosine(4) in tRNA(His).</text>
</comment>
<dbReference type="GO" id="GO:0008270">
    <property type="term" value="F:zinc ion binding"/>
    <property type="evidence" value="ECO:0007669"/>
    <property type="project" value="UniProtKB-KW"/>
</dbReference>
<feature type="region of interest" description="Disordered" evidence="2">
    <location>
        <begin position="81"/>
        <end position="115"/>
    </location>
</feature>
<keyword evidence="5" id="KW-1185">Reference proteome</keyword>
<dbReference type="InterPro" id="IPR039044">
    <property type="entry name" value="Trm13"/>
</dbReference>
<evidence type="ECO:0000259" key="3">
    <source>
        <dbReference type="Pfam" id="PF05206"/>
    </source>
</evidence>
<organism evidence="4 5">
    <name type="scientific">Cymbomonas tetramitiformis</name>
    <dbReference type="NCBI Taxonomy" id="36881"/>
    <lineage>
        <taxon>Eukaryota</taxon>
        <taxon>Viridiplantae</taxon>
        <taxon>Chlorophyta</taxon>
        <taxon>Pyramimonadophyceae</taxon>
        <taxon>Pyramimonadales</taxon>
        <taxon>Pyramimonadaceae</taxon>
        <taxon>Cymbomonas</taxon>
    </lineage>
</organism>
<dbReference type="GO" id="GO:0106050">
    <property type="term" value="F:tRNA 2'-O-methyltransferase activity"/>
    <property type="evidence" value="ECO:0007669"/>
    <property type="project" value="UniProtKB-UniRule"/>
</dbReference>
<evidence type="ECO:0000313" key="5">
    <source>
        <dbReference type="Proteomes" id="UP001190700"/>
    </source>
</evidence>
<keyword evidence="1" id="KW-0479">Metal-binding</keyword>
<keyword evidence="1" id="KW-0808">Transferase</keyword>
<dbReference type="Pfam" id="PF05206">
    <property type="entry name" value="TRM13"/>
    <property type="match status" value="2"/>
</dbReference>
<feature type="domain" description="Methyltransferase TRM13" evidence="3">
    <location>
        <begin position="115"/>
        <end position="345"/>
    </location>
</feature>
<comment type="caution">
    <text evidence="4">The sequence shown here is derived from an EMBL/GenBank/DDBJ whole genome shotgun (WGS) entry which is preliminary data.</text>
</comment>
<comment type="catalytic activity">
    <reaction evidence="1">
        <text>cytidine(4) in tRNA(Gly)(GCC) + S-adenosyl-L-methionine = 2'-O-methylcytidine(4) in tRNA(Gly)(GCC) + S-adenosyl-L-homocysteine + H(+)</text>
        <dbReference type="Rhea" id="RHEA:43192"/>
        <dbReference type="Rhea" id="RHEA-COMP:10399"/>
        <dbReference type="Rhea" id="RHEA-COMP:10400"/>
        <dbReference type="ChEBI" id="CHEBI:15378"/>
        <dbReference type="ChEBI" id="CHEBI:57856"/>
        <dbReference type="ChEBI" id="CHEBI:59789"/>
        <dbReference type="ChEBI" id="CHEBI:74495"/>
        <dbReference type="ChEBI" id="CHEBI:82748"/>
        <dbReference type="EC" id="2.1.1.225"/>
    </reaction>
</comment>
<dbReference type="Proteomes" id="UP001190700">
    <property type="component" value="Unassembled WGS sequence"/>
</dbReference>
<keyword evidence="1" id="KW-0489">Methyltransferase</keyword>
<feature type="domain" description="Methyltransferase TRM13" evidence="3">
    <location>
        <begin position="348"/>
        <end position="397"/>
    </location>
</feature>
<feature type="compositionally biased region" description="Gly residues" evidence="2">
    <location>
        <begin position="221"/>
        <end position="232"/>
    </location>
</feature>
<gene>
    <name evidence="4" type="ORF">CYMTET_38186</name>
</gene>
<keyword evidence="1" id="KW-0862">Zinc</keyword>
<dbReference type="PANTHER" id="PTHR12998:SF0">
    <property type="entry name" value="TRNA:M(4)X MODIFICATION ENZYME TRM13 HOMOLOG"/>
    <property type="match status" value="1"/>
</dbReference>
<dbReference type="GO" id="GO:0030488">
    <property type="term" value="P:tRNA methylation"/>
    <property type="evidence" value="ECO:0007669"/>
    <property type="project" value="InterPro"/>
</dbReference>
<keyword evidence="1" id="KW-0819">tRNA processing</keyword>
<comment type="similarity">
    <text evidence="1">Belongs to the methyltransferase TRM13 family.</text>
</comment>
<keyword evidence="1" id="KW-0949">S-adenosyl-L-methionine</keyword>
<accession>A0AAE0CCG0</accession>
<feature type="region of interest" description="Disordered" evidence="2">
    <location>
        <begin position="211"/>
        <end position="232"/>
    </location>
</feature>
<dbReference type="AlphaFoldDB" id="A0AAE0CCG0"/>